<dbReference type="EMBL" id="MCGE01000015">
    <property type="protein sequence ID" value="ORZ14049.1"/>
    <property type="molecule type" value="Genomic_DNA"/>
</dbReference>
<accession>A0A1X2ICM7</accession>
<proteinExistence type="predicted"/>
<evidence type="ECO:0000256" key="1">
    <source>
        <dbReference type="ARBA" id="ARBA00022553"/>
    </source>
</evidence>
<evidence type="ECO:0000259" key="4">
    <source>
        <dbReference type="PROSITE" id="PS50110"/>
    </source>
</evidence>
<evidence type="ECO:0000256" key="3">
    <source>
        <dbReference type="PROSITE-ProRule" id="PRU00169"/>
    </source>
</evidence>
<reference evidence="5 6" key="1">
    <citation type="submission" date="2016-07" db="EMBL/GenBank/DDBJ databases">
        <title>Pervasive Adenine N6-methylation of Active Genes in Fungi.</title>
        <authorList>
            <consortium name="DOE Joint Genome Institute"/>
            <person name="Mondo S.J."/>
            <person name="Dannebaum R.O."/>
            <person name="Kuo R.C."/>
            <person name="Labutti K."/>
            <person name="Haridas S."/>
            <person name="Kuo A."/>
            <person name="Salamov A."/>
            <person name="Ahrendt S.R."/>
            <person name="Lipzen A."/>
            <person name="Sullivan W."/>
            <person name="Andreopoulos W.B."/>
            <person name="Clum A."/>
            <person name="Lindquist E."/>
            <person name="Daum C."/>
            <person name="Ramamoorthy G.K."/>
            <person name="Gryganskyi A."/>
            <person name="Culley D."/>
            <person name="Magnuson J.K."/>
            <person name="James T.Y."/>
            <person name="O'Malley M.A."/>
            <person name="Stajich J.E."/>
            <person name="Spatafora J.W."/>
            <person name="Visel A."/>
            <person name="Grigoriev I.V."/>
        </authorList>
    </citation>
    <scope>NUCLEOTIDE SEQUENCE [LARGE SCALE GENOMIC DNA]</scope>
    <source>
        <strain evidence="5 6">NRRL 1336</strain>
    </source>
</reference>
<keyword evidence="1 3" id="KW-0597">Phosphoprotein</keyword>
<gene>
    <name evidence="5" type="ORF">BCR42DRAFT_393696</name>
</gene>
<dbReference type="PROSITE" id="PS50110">
    <property type="entry name" value="RESPONSE_REGULATORY"/>
    <property type="match status" value="1"/>
</dbReference>
<dbReference type="GO" id="GO:0000160">
    <property type="term" value="P:phosphorelay signal transduction system"/>
    <property type="evidence" value="ECO:0007669"/>
    <property type="project" value="UniProtKB-KW"/>
</dbReference>
<name>A0A1X2ICM7_9FUNG</name>
<sequence>MTNSSLVSYSLDILLVDDNPINLQLLGKALLSIFTVRRLDLAYDGYQALRLLEHRHYNVLLLDIDMPGIDGIETTQYIRRQPSSSIAHVLDANRSIPIVAVTTNDSVEARHLYQKVGIDACLGKPIIISQLKSQLLGLLDLSP</sequence>
<dbReference type="SUPFAM" id="SSF52172">
    <property type="entry name" value="CheY-like"/>
    <property type="match status" value="1"/>
</dbReference>
<dbReference type="Gene3D" id="3.40.50.2300">
    <property type="match status" value="1"/>
</dbReference>
<protein>
    <submittedName>
        <fullName evidence="5">CheY-like superfamily</fullName>
    </submittedName>
</protein>
<dbReference type="PANTHER" id="PTHR45339">
    <property type="entry name" value="HYBRID SIGNAL TRANSDUCTION HISTIDINE KINASE J"/>
    <property type="match status" value="1"/>
</dbReference>
<comment type="caution">
    <text evidence="5">The sequence shown here is derived from an EMBL/GenBank/DDBJ whole genome shotgun (WGS) entry which is preliminary data.</text>
</comment>
<dbReference type="OrthoDB" id="21225at2759"/>
<dbReference type="STRING" id="90262.A0A1X2ICM7"/>
<dbReference type="InterPro" id="IPR001789">
    <property type="entry name" value="Sig_transdc_resp-reg_receiver"/>
</dbReference>
<evidence type="ECO:0000313" key="5">
    <source>
        <dbReference type="EMBL" id="ORZ14049.1"/>
    </source>
</evidence>
<feature type="modified residue" description="4-aspartylphosphate" evidence="3">
    <location>
        <position position="63"/>
    </location>
</feature>
<dbReference type="InterPro" id="IPR011006">
    <property type="entry name" value="CheY-like_superfamily"/>
</dbReference>
<keyword evidence="2" id="KW-0902">Two-component regulatory system</keyword>
<keyword evidence="6" id="KW-1185">Reference proteome</keyword>
<evidence type="ECO:0000256" key="2">
    <source>
        <dbReference type="ARBA" id="ARBA00023012"/>
    </source>
</evidence>
<organism evidence="5 6">
    <name type="scientific">Absidia repens</name>
    <dbReference type="NCBI Taxonomy" id="90262"/>
    <lineage>
        <taxon>Eukaryota</taxon>
        <taxon>Fungi</taxon>
        <taxon>Fungi incertae sedis</taxon>
        <taxon>Mucoromycota</taxon>
        <taxon>Mucoromycotina</taxon>
        <taxon>Mucoromycetes</taxon>
        <taxon>Mucorales</taxon>
        <taxon>Cunninghamellaceae</taxon>
        <taxon>Absidia</taxon>
    </lineage>
</organism>
<evidence type="ECO:0000313" key="6">
    <source>
        <dbReference type="Proteomes" id="UP000193560"/>
    </source>
</evidence>
<dbReference type="AlphaFoldDB" id="A0A1X2ICM7"/>
<dbReference type="Proteomes" id="UP000193560">
    <property type="component" value="Unassembled WGS sequence"/>
</dbReference>
<dbReference type="Pfam" id="PF00072">
    <property type="entry name" value="Response_reg"/>
    <property type="match status" value="1"/>
</dbReference>
<dbReference type="CDD" id="cd17546">
    <property type="entry name" value="REC_hyHK_CKI1_RcsC-like"/>
    <property type="match status" value="1"/>
</dbReference>
<dbReference type="SMART" id="SM00448">
    <property type="entry name" value="REC"/>
    <property type="match status" value="1"/>
</dbReference>
<feature type="domain" description="Response regulatory" evidence="4">
    <location>
        <begin position="12"/>
        <end position="139"/>
    </location>
</feature>
<dbReference type="PANTHER" id="PTHR45339:SF1">
    <property type="entry name" value="HYBRID SIGNAL TRANSDUCTION HISTIDINE KINASE J"/>
    <property type="match status" value="1"/>
</dbReference>